<dbReference type="SUPFAM" id="SSF54695">
    <property type="entry name" value="POZ domain"/>
    <property type="match status" value="1"/>
</dbReference>
<sequence length="254" mass="29850">MEPDTSEFYSDFVAQVAELRNDTKTADFTIACGPDVYKVHKLVLRLHSKFFARLFKNDFQEARENRITLADDFRRPVGGMIDYFYRFNYYFTRDFYCNNDSEEEAASRECEPRTGQDECMPSELHAHAYMYNLAEKYDIPGLKKLAKYKFATSADWLLYRASDGWHRYEDEKVFTRHAKEFLDVIPYVYKNSAPNDTTLRESIVKVWRGRATELKDVVKKEQWAELLEKCPEMGVDMIMGLGAEDEDCEKEVSK</sequence>
<evidence type="ECO:0000313" key="3">
    <source>
        <dbReference type="Proteomes" id="UP001305779"/>
    </source>
</evidence>
<name>A0ABR0EET4_ZASCE</name>
<keyword evidence="3" id="KW-1185">Reference proteome</keyword>
<proteinExistence type="predicted"/>
<dbReference type="InterPro" id="IPR000210">
    <property type="entry name" value="BTB/POZ_dom"/>
</dbReference>
<organism evidence="2 3">
    <name type="scientific">Zasmidium cellare</name>
    <name type="common">Wine cellar mold</name>
    <name type="synonym">Racodium cellare</name>
    <dbReference type="NCBI Taxonomy" id="395010"/>
    <lineage>
        <taxon>Eukaryota</taxon>
        <taxon>Fungi</taxon>
        <taxon>Dikarya</taxon>
        <taxon>Ascomycota</taxon>
        <taxon>Pezizomycotina</taxon>
        <taxon>Dothideomycetes</taxon>
        <taxon>Dothideomycetidae</taxon>
        <taxon>Mycosphaerellales</taxon>
        <taxon>Mycosphaerellaceae</taxon>
        <taxon>Zasmidium</taxon>
    </lineage>
</organism>
<dbReference type="CDD" id="cd18186">
    <property type="entry name" value="BTB_POZ_ZBTB_KLHL-like"/>
    <property type="match status" value="1"/>
</dbReference>
<accession>A0ABR0EET4</accession>
<evidence type="ECO:0000259" key="1">
    <source>
        <dbReference type="PROSITE" id="PS50097"/>
    </source>
</evidence>
<feature type="domain" description="BTB" evidence="1">
    <location>
        <begin position="26"/>
        <end position="93"/>
    </location>
</feature>
<dbReference type="PROSITE" id="PS50097">
    <property type="entry name" value="BTB"/>
    <property type="match status" value="1"/>
</dbReference>
<dbReference type="SMART" id="SM00225">
    <property type="entry name" value="BTB"/>
    <property type="match status" value="1"/>
</dbReference>
<dbReference type="EMBL" id="JAXOVC010000006">
    <property type="protein sequence ID" value="KAK4500019.1"/>
    <property type="molecule type" value="Genomic_DNA"/>
</dbReference>
<protein>
    <recommendedName>
        <fullName evidence="1">BTB domain-containing protein</fullName>
    </recommendedName>
</protein>
<dbReference type="Proteomes" id="UP001305779">
    <property type="component" value="Unassembled WGS sequence"/>
</dbReference>
<dbReference type="PANTHER" id="PTHR47843">
    <property type="entry name" value="BTB DOMAIN-CONTAINING PROTEIN-RELATED"/>
    <property type="match status" value="1"/>
</dbReference>
<dbReference type="PANTHER" id="PTHR47843:SF5">
    <property type="entry name" value="BTB_POZ DOMAIN PROTEIN"/>
    <property type="match status" value="1"/>
</dbReference>
<dbReference type="InterPro" id="IPR011333">
    <property type="entry name" value="SKP1/BTB/POZ_sf"/>
</dbReference>
<dbReference type="Gene3D" id="3.30.710.10">
    <property type="entry name" value="Potassium Channel Kv1.1, Chain A"/>
    <property type="match status" value="1"/>
</dbReference>
<gene>
    <name evidence="2" type="ORF">PRZ48_008205</name>
</gene>
<dbReference type="Pfam" id="PF00651">
    <property type="entry name" value="BTB"/>
    <property type="match status" value="1"/>
</dbReference>
<comment type="caution">
    <text evidence="2">The sequence shown here is derived from an EMBL/GenBank/DDBJ whole genome shotgun (WGS) entry which is preliminary data.</text>
</comment>
<evidence type="ECO:0000313" key="2">
    <source>
        <dbReference type="EMBL" id="KAK4500019.1"/>
    </source>
</evidence>
<reference evidence="2 3" key="1">
    <citation type="journal article" date="2023" name="G3 (Bethesda)">
        <title>A chromosome-level genome assembly of Zasmidium syzygii isolated from banana leaves.</title>
        <authorList>
            <person name="van Westerhoven A.C."/>
            <person name="Mehrabi R."/>
            <person name="Talebi R."/>
            <person name="Steentjes M.B.F."/>
            <person name="Corcolon B."/>
            <person name="Chong P.A."/>
            <person name="Kema G.H.J."/>
            <person name="Seidl M.F."/>
        </authorList>
    </citation>
    <scope>NUCLEOTIDE SEQUENCE [LARGE SCALE GENOMIC DNA]</scope>
    <source>
        <strain evidence="2 3">P124</strain>
    </source>
</reference>